<dbReference type="GO" id="GO:0006796">
    <property type="term" value="P:phosphate-containing compound metabolic process"/>
    <property type="evidence" value="ECO:0007669"/>
    <property type="project" value="UniProtKB-ARBA"/>
</dbReference>
<dbReference type="PROSITE" id="PS00583">
    <property type="entry name" value="PFKB_KINASES_1"/>
    <property type="match status" value="1"/>
</dbReference>
<dbReference type="InterPro" id="IPR011611">
    <property type="entry name" value="PfkB_dom"/>
</dbReference>
<dbReference type="AlphaFoldDB" id="A0AAU8IJI5"/>
<dbReference type="PANTHER" id="PTHR10584">
    <property type="entry name" value="SUGAR KINASE"/>
    <property type="match status" value="1"/>
</dbReference>
<evidence type="ECO:0000256" key="2">
    <source>
        <dbReference type="ARBA" id="ARBA00022679"/>
    </source>
</evidence>
<dbReference type="InterPro" id="IPR002173">
    <property type="entry name" value="Carboh/pur_kinase_PfkB_CS"/>
</dbReference>
<dbReference type="GO" id="GO:0005829">
    <property type="term" value="C:cytosol"/>
    <property type="evidence" value="ECO:0007669"/>
    <property type="project" value="TreeGrafter"/>
</dbReference>
<dbReference type="SUPFAM" id="SSF53613">
    <property type="entry name" value="Ribokinase-like"/>
    <property type="match status" value="1"/>
</dbReference>
<accession>A0AAU8IJI5</accession>
<dbReference type="EMBL" id="CP159510">
    <property type="protein sequence ID" value="XCJ18434.1"/>
    <property type="molecule type" value="Genomic_DNA"/>
</dbReference>
<keyword evidence="3 4" id="KW-0418">Kinase</keyword>
<evidence type="ECO:0000259" key="5">
    <source>
        <dbReference type="Pfam" id="PF00294"/>
    </source>
</evidence>
<proteinExistence type="inferred from homology"/>
<organism evidence="6">
    <name type="scientific">Sporolactobacillus sp. Y61</name>
    <dbReference type="NCBI Taxonomy" id="3160863"/>
    <lineage>
        <taxon>Bacteria</taxon>
        <taxon>Bacillati</taxon>
        <taxon>Bacillota</taxon>
        <taxon>Bacilli</taxon>
        <taxon>Bacillales</taxon>
        <taxon>Sporolactobacillaceae</taxon>
        <taxon>Sporolactobacillus</taxon>
    </lineage>
</organism>
<evidence type="ECO:0000256" key="3">
    <source>
        <dbReference type="ARBA" id="ARBA00022777"/>
    </source>
</evidence>
<dbReference type="PROSITE" id="PS00584">
    <property type="entry name" value="PFKB_KINASES_2"/>
    <property type="match status" value="1"/>
</dbReference>
<dbReference type="RefSeq" id="WP_240697226.1">
    <property type="nucleotide sequence ID" value="NZ_CP159510.1"/>
</dbReference>
<sequence>MEKMKANKQTLIIGAAVLDILVKVDNLPRTGEDATGDLQKIAVGGCAYNVSRVMSALGGGHVLLAPIGKGLYADIIKADFAKHGIEKTIEEDSGDNGWDVSFIEKSGERTFLTIPGIEKQWKASWFDQIDVEIYDYIYVSGYELEGDSGPVILEALKKRKPDSRLLFDASPRVSYIDRELLDEIMAPGTLIHCNRDEMNALAPSADSVENAAETLYARTHNPVVITLGDKGCYFRDSKDKGFVPGNKVNVADTIGAGDAHCAGLICALSAGSGTREAARFANGVAAKVAGKHGGA</sequence>
<dbReference type="InterPro" id="IPR002139">
    <property type="entry name" value="Ribo/fructo_kinase"/>
</dbReference>
<comment type="similarity">
    <text evidence="1 4">Belongs to the carbohydrate kinase PfkB family.</text>
</comment>
<protein>
    <submittedName>
        <fullName evidence="6">PfkB family carbohydrate kinase</fullName>
    </submittedName>
</protein>
<dbReference type="GO" id="GO:0016301">
    <property type="term" value="F:kinase activity"/>
    <property type="evidence" value="ECO:0007669"/>
    <property type="project" value="UniProtKB-KW"/>
</dbReference>
<evidence type="ECO:0000256" key="4">
    <source>
        <dbReference type="RuleBase" id="RU003704"/>
    </source>
</evidence>
<name>A0AAU8IJI5_9BACL</name>
<dbReference type="Gene3D" id="3.40.1190.20">
    <property type="match status" value="1"/>
</dbReference>
<reference evidence="6" key="1">
    <citation type="submission" date="2024-06" db="EMBL/GenBank/DDBJ databases">
        <authorList>
            <person name="Fan A."/>
            <person name="Zhang F.Y."/>
            <person name="Zhang L."/>
        </authorList>
    </citation>
    <scope>NUCLEOTIDE SEQUENCE</scope>
    <source>
        <strain evidence="6">Y61</strain>
    </source>
</reference>
<dbReference type="Pfam" id="PF00294">
    <property type="entry name" value="PfkB"/>
    <property type="match status" value="1"/>
</dbReference>
<gene>
    <name evidence="6" type="ORF">ABNN70_14065</name>
</gene>
<feature type="domain" description="Carbohydrate kinase PfkB" evidence="5">
    <location>
        <begin position="11"/>
        <end position="294"/>
    </location>
</feature>
<dbReference type="PANTHER" id="PTHR10584:SF166">
    <property type="entry name" value="RIBOKINASE"/>
    <property type="match status" value="1"/>
</dbReference>
<dbReference type="InterPro" id="IPR029056">
    <property type="entry name" value="Ribokinase-like"/>
</dbReference>
<evidence type="ECO:0000313" key="6">
    <source>
        <dbReference type="EMBL" id="XCJ18434.1"/>
    </source>
</evidence>
<evidence type="ECO:0000256" key="1">
    <source>
        <dbReference type="ARBA" id="ARBA00010688"/>
    </source>
</evidence>
<keyword evidence="2 4" id="KW-0808">Transferase</keyword>
<dbReference type="PRINTS" id="PR00990">
    <property type="entry name" value="RIBOKINASE"/>
</dbReference>